<organism evidence="4 5">
    <name type="scientific">Hyaloperonospora brassicae</name>
    <name type="common">Brassica downy mildew</name>
    <name type="synonym">Peronospora brassicae</name>
    <dbReference type="NCBI Taxonomy" id="162125"/>
    <lineage>
        <taxon>Eukaryota</taxon>
        <taxon>Sar</taxon>
        <taxon>Stramenopiles</taxon>
        <taxon>Oomycota</taxon>
        <taxon>Peronosporomycetes</taxon>
        <taxon>Peronosporales</taxon>
        <taxon>Peronosporaceae</taxon>
        <taxon>Hyaloperonospora</taxon>
    </lineage>
</organism>
<dbReference type="Gene3D" id="3.40.50.1820">
    <property type="entry name" value="alpha/beta hydrolase"/>
    <property type="match status" value="1"/>
</dbReference>
<sequence length="589" mass="64690">MRVHRVVTLSAVCLSFLGAVATANNSDLNGWYKCSDVTFSDAGNSTGMIAECAVYKAPLCYPGICEAPASVDSTVDIFVKRFPAASEDPATAHNVWLLQGGPGYSSSSLESTMSYLNYQLEGKVNIYTMDHRGTGRSTRLDCVSAQPTTTGSPFGSEIELSEVAACAQDLQYKYGDLASFSLTSAAADIATFIAKFTNGEDTIVYGLSYGTTLVERLMHLKTPTVIGYVLDGVATTSAATEDKFQYFSKSEVDYGEVGDAFLDLCVDDEGCSRHFRSRSLPASLRHLIKKFDKEPHSACAQLVKKEGLYSRHSPSLSLRSALGWMLPDPALRAFIPVVIYRLSHCEEGDLTVLTQFFRNFKSYLETENQDVAYRSMLLYYLIVFSEMWETPAPSFGVLKKRLADSTMYLGEYEKMHETGLCKGNHFYCAYSKEKSPACDTLQLGSNGSSAIIYERDRYWNKTSVIPSHASVLLLSSKMDAQTPHKYAKALFKGMVGSNKELVTFEYATHGTVMSTELAGGGEFTETCGMKLLGSYVKNGGNLDRLDKSCLDEMPALNLTIPIEQRTYFLGPTEDAYDGGTTRARTSLSE</sequence>
<evidence type="ECO:0000256" key="1">
    <source>
        <dbReference type="ARBA" id="ARBA00008645"/>
    </source>
</evidence>
<dbReference type="Proteomes" id="UP001162031">
    <property type="component" value="Unassembled WGS sequence"/>
</dbReference>
<comment type="similarity">
    <text evidence="1">Belongs to the AB hydrolase superfamily.</text>
</comment>
<protein>
    <recommendedName>
        <fullName evidence="3">Peptidase S33 tripeptidyl aminopeptidase-like C-terminal domain-containing protein</fullName>
    </recommendedName>
</protein>
<proteinExistence type="inferred from homology"/>
<evidence type="ECO:0000256" key="2">
    <source>
        <dbReference type="SAM" id="SignalP"/>
    </source>
</evidence>
<comment type="caution">
    <text evidence="4">The sequence shown here is derived from an EMBL/GenBank/DDBJ whole genome shotgun (WGS) entry which is preliminary data.</text>
</comment>
<dbReference type="AlphaFoldDB" id="A0AAV0U659"/>
<dbReference type="InterPro" id="IPR029058">
    <property type="entry name" value="AB_hydrolase_fold"/>
</dbReference>
<dbReference type="Pfam" id="PF08386">
    <property type="entry name" value="Abhydrolase_4"/>
    <property type="match status" value="1"/>
</dbReference>
<dbReference type="EMBL" id="CANTFL010001049">
    <property type="protein sequence ID" value="CAI5730656.1"/>
    <property type="molecule type" value="Genomic_DNA"/>
</dbReference>
<evidence type="ECO:0000313" key="5">
    <source>
        <dbReference type="Proteomes" id="UP001162031"/>
    </source>
</evidence>
<dbReference type="SUPFAM" id="SSF53474">
    <property type="entry name" value="alpha/beta-Hydrolases"/>
    <property type="match status" value="1"/>
</dbReference>
<dbReference type="InterPro" id="IPR013595">
    <property type="entry name" value="Pept_S33_TAP-like_C"/>
</dbReference>
<keyword evidence="5" id="KW-1185">Reference proteome</keyword>
<dbReference type="PANTHER" id="PTHR43039">
    <property type="entry name" value="ESTERASE-RELATED"/>
    <property type="match status" value="1"/>
</dbReference>
<feature type="chain" id="PRO_5043314588" description="Peptidase S33 tripeptidyl aminopeptidase-like C-terminal domain-containing protein" evidence="2">
    <location>
        <begin position="23"/>
        <end position="589"/>
    </location>
</feature>
<evidence type="ECO:0000313" key="4">
    <source>
        <dbReference type="EMBL" id="CAI5730656.1"/>
    </source>
</evidence>
<evidence type="ECO:0000259" key="3">
    <source>
        <dbReference type="Pfam" id="PF08386"/>
    </source>
</evidence>
<feature type="signal peptide" evidence="2">
    <location>
        <begin position="1"/>
        <end position="22"/>
    </location>
</feature>
<gene>
    <name evidence="4" type="ORF">HBR001_LOCUS4926</name>
</gene>
<keyword evidence="2" id="KW-0732">Signal</keyword>
<name>A0AAV0U659_HYABA</name>
<accession>A0AAV0U659</accession>
<feature type="domain" description="Peptidase S33 tripeptidyl aminopeptidase-like C-terminal" evidence="3">
    <location>
        <begin position="466"/>
        <end position="549"/>
    </location>
</feature>
<reference evidence="4" key="1">
    <citation type="submission" date="2022-12" db="EMBL/GenBank/DDBJ databases">
        <authorList>
            <person name="Webb A."/>
        </authorList>
    </citation>
    <scope>NUCLEOTIDE SEQUENCE</scope>
    <source>
        <strain evidence="4">Hp1</strain>
    </source>
</reference>